<evidence type="ECO:0000313" key="2">
    <source>
        <dbReference type="EMBL" id="CDW83761.1"/>
    </source>
</evidence>
<dbReference type="AlphaFoldDB" id="A0A078AP96"/>
<evidence type="ECO:0000313" key="3">
    <source>
        <dbReference type="Proteomes" id="UP000039865"/>
    </source>
</evidence>
<organism evidence="2 3">
    <name type="scientific">Stylonychia lemnae</name>
    <name type="common">Ciliate</name>
    <dbReference type="NCBI Taxonomy" id="5949"/>
    <lineage>
        <taxon>Eukaryota</taxon>
        <taxon>Sar</taxon>
        <taxon>Alveolata</taxon>
        <taxon>Ciliophora</taxon>
        <taxon>Intramacronucleata</taxon>
        <taxon>Spirotrichea</taxon>
        <taxon>Stichotrichia</taxon>
        <taxon>Sporadotrichida</taxon>
        <taxon>Oxytrichidae</taxon>
        <taxon>Stylonychinae</taxon>
        <taxon>Stylonychia</taxon>
    </lineage>
</organism>
<dbReference type="InParanoid" id="A0A078AP96"/>
<keyword evidence="3" id="KW-1185">Reference proteome</keyword>
<accession>A0A078AP96</accession>
<dbReference type="Proteomes" id="UP000039865">
    <property type="component" value="Unassembled WGS sequence"/>
</dbReference>
<protein>
    <submittedName>
        <fullName evidence="2">Uncharacterized protein</fullName>
    </submittedName>
</protein>
<dbReference type="EMBL" id="CCKQ01012152">
    <property type="protein sequence ID" value="CDW83761.1"/>
    <property type="molecule type" value="Genomic_DNA"/>
</dbReference>
<evidence type="ECO:0000256" key="1">
    <source>
        <dbReference type="SAM" id="MobiDB-lite"/>
    </source>
</evidence>
<sequence length="284" mass="33340">MNEPNHLNNPLQNIEKPPQLFGIPKILTSHLICSESQNTHTEQDQMSYDPSRQQEEKNARRYQMLQIFQNDIQPLSSKIDSLMKQQQLKEILKQKSILRGLPHNELVMQSEQELSTALSGDKLTQFKGVQFKDADENFIKVKYFKMSDEPNAPGRTFEEVQMIQSQLSNLPQHMKEDQLKLIEMQLERKKIIEINDEKVRKGQRLAAMQPLICFVEPAKLNVKQRQMNYNEQKTQKQREKDIIPVIYSTENSIPNNPMREFFEFTLQKQQEMGIQIKLDNSEVP</sequence>
<proteinExistence type="predicted"/>
<name>A0A078AP96_STYLE</name>
<reference evidence="2 3" key="1">
    <citation type="submission" date="2014-06" db="EMBL/GenBank/DDBJ databases">
        <authorList>
            <person name="Swart Estienne"/>
        </authorList>
    </citation>
    <scope>NUCLEOTIDE SEQUENCE [LARGE SCALE GENOMIC DNA]</scope>
    <source>
        <strain evidence="2 3">130c</strain>
    </source>
</reference>
<gene>
    <name evidence="2" type="primary">Contig16639.g17724</name>
    <name evidence="2" type="ORF">STYLEM_12810</name>
</gene>
<feature type="compositionally biased region" description="Polar residues" evidence="1">
    <location>
        <begin position="37"/>
        <end position="51"/>
    </location>
</feature>
<feature type="region of interest" description="Disordered" evidence="1">
    <location>
        <begin position="37"/>
        <end position="56"/>
    </location>
</feature>